<dbReference type="AlphaFoldDB" id="A0A835UC56"/>
<dbReference type="EMBL" id="JADCNM010000013">
    <property type="protein sequence ID" value="KAG0456202.1"/>
    <property type="molecule type" value="Genomic_DNA"/>
</dbReference>
<reference evidence="1 2" key="1">
    <citation type="journal article" date="2020" name="Nat. Food">
        <title>A phased Vanilla planifolia genome enables genetic improvement of flavour and production.</title>
        <authorList>
            <person name="Hasing T."/>
            <person name="Tang H."/>
            <person name="Brym M."/>
            <person name="Khazi F."/>
            <person name="Huang T."/>
            <person name="Chambers A.H."/>
        </authorList>
    </citation>
    <scope>NUCLEOTIDE SEQUENCE [LARGE SCALE GENOMIC DNA]</scope>
    <source>
        <tissue evidence="1">Leaf</tissue>
    </source>
</reference>
<protein>
    <recommendedName>
        <fullName evidence="3">EF-hand domain-containing protein</fullName>
    </recommendedName>
</protein>
<proteinExistence type="predicted"/>
<organism evidence="1 2">
    <name type="scientific">Vanilla planifolia</name>
    <name type="common">Vanilla</name>
    <dbReference type="NCBI Taxonomy" id="51239"/>
    <lineage>
        <taxon>Eukaryota</taxon>
        <taxon>Viridiplantae</taxon>
        <taxon>Streptophyta</taxon>
        <taxon>Embryophyta</taxon>
        <taxon>Tracheophyta</taxon>
        <taxon>Spermatophyta</taxon>
        <taxon>Magnoliopsida</taxon>
        <taxon>Liliopsida</taxon>
        <taxon>Asparagales</taxon>
        <taxon>Orchidaceae</taxon>
        <taxon>Vanilloideae</taxon>
        <taxon>Vanilleae</taxon>
        <taxon>Vanilla</taxon>
    </lineage>
</organism>
<dbReference type="PANTHER" id="PTHR34574">
    <property type="entry name" value="CALCIUM-BINDING EF-HAND FAMILY PROTEIN-RELATED"/>
    <property type="match status" value="1"/>
</dbReference>
<dbReference type="Proteomes" id="UP000639772">
    <property type="component" value="Chromosome 13"/>
</dbReference>
<dbReference type="PANTHER" id="PTHR34574:SF3">
    <property type="entry name" value="CALCIUM-BINDING EF HAND FAMILY PROTEIN"/>
    <property type="match status" value="1"/>
</dbReference>
<evidence type="ECO:0000313" key="1">
    <source>
        <dbReference type="EMBL" id="KAG0456202.1"/>
    </source>
</evidence>
<gene>
    <name evidence="1" type="ORF">HPP92_023990</name>
</gene>
<dbReference type="OrthoDB" id="2016045at2759"/>
<evidence type="ECO:0008006" key="3">
    <source>
        <dbReference type="Google" id="ProtNLM"/>
    </source>
</evidence>
<sequence length="470" mass="52528">MRRRQLTVECQKNPCPQRRIQTVNFPEESNSTAEMQSKIDESEMMQTRRKLLERCDKLLHNIAALTSSADKVIAAEQHASPVSVLHPSLPDDRCPVDLKDGSADREDDHGVRVEPVRWIVLSDSIDGSHEESGSDNGESDYAYVRSVLQESSRHLSAADAFAAVEKRHHSSSSPSPLHRRLVFDAVRRSLNVSAIRRFVRSAALRGVTVGDDGFMSLQFNDADSQKKKIQEYLVAVADELQDNPLVVSILDGSALRLILDDEDDFAMVAENLFTDLDINDTGKVRKSEMPNVLAHMGVELGVPPFSIAGDLLSNILERHRAEGEEQLGQAQFAQLLQSILLDLADALAAKRIVVVQNIKVLNGSKLRKVLDDRQQFDAVVSRMFKEWGEVGNGKKEELRDYLQRTGPDLGLPPIKSNEATCFYDQIFSAIPEEKISGDFSIELFREVVKEILEKCLKLLETNPVFVDAEE</sequence>
<name>A0A835UC56_VANPL</name>
<accession>A0A835UC56</accession>
<comment type="caution">
    <text evidence="1">The sequence shown here is derived from an EMBL/GenBank/DDBJ whole genome shotgun (WGS) entry which is preliminary data.</text>
</comment>
<evidence type="ECO:0000313" key="2">
    <source>
        <dbReference type="Proteomes" id="UP000639772"/>
    </source>
</evidence>